<dbReference type="Gene3D" id="2.80.10.50">
    <property type="match status" value="1"/>
</dbReference>
<evidence type="ECO:0000313" key="2">
    <source>
        <dbReference type="Proteomes" id="UP001546774"/>
    </source>
</evidence>
<reference evidence="1" key="1">
    <citation type="submission" date="2024-03" db="EMBL/GenBank/DDBJ databases">
        <title>Human intestinal bacterial collection.</title>
        <authorList>
            <person name="Pauvert C."/>
            <person name="Hitch T.C.A."/>
            <person name="Clavel T."/>
        </authorList>
    </citation>
    <scope>NUCLEOTIDE SEQUENCE [LARGE SCALE GENOMIC DNA]</scope>
    <source>
        <strain evidence="1">CLA-AA-H89B</strain>
    </source>
</reference>
<dbReference type="SUPFAM" id="SSF50370">
    <property type="entry name" value="Ricin B-like lectins"/>
    <property type="match status" value="1"/>
</dbReference>
<name>A0ABV1H6I0_9FIRM</name>
<evidence type="ECO:0000313" key="1">
    <source>
        <dbReference type="EMBL" id="MEQ2555312.1"/>
    </source>
</evidence>
<protein>
    <submittedName>
        <fullName evidence="1">RICIN domain-containing protein</fullName>
    </submittedName>
</protein>
<sequence length="175" mass="19887">MKRYWIKLAGCAATAVVILLVVLGMVDLHTDGLLVRDGCYVIRPDEMKTYRMDVYGNSGIVGTWVNLVRDVDGASQIFAIHYTGEDQYMIEYGDQGYCIAVASDKETVVMQDYDAENEYNKWYISRIGTTQNYLFTNVATGNTLCYEYSSDFSAYRLYVKTYDETSGNFAFFLGQ</sequence>
<accession>A0ABV1H6I0</accession>
<dbReference type="CDD" id="cd00161">
    <property type="entry name" value="beta-trefoil_Ricin-like"/>
    <property type="match status" value="1"/>
</dbReference>
<dbReference type="InterPro" id="IPR035992">
    <property type="entry name" value="Ricin_B-like_lectins"/>
</dbReference>
<organism evidence="1 2">
    <name type="scientific">Lachnospira intestinalis</name>
    <dbReference type="NCBI Taxonomy" id="3133158"/>
    <lineage>
        <taxon>Bacteria</taxon>
        <taxon>Bacillati</taxon>
        <taxon>Bacillota</taxon>
        <taxon>Clostridia</taxon>
        <taxon>Lachnospirales</taxon>
        <taxon>Lachnospiraceae</taxon>
        <taxon>Lachnospira</taxon>
    </lineage>
</organism>
<gene>
    <name evidence="1" type="ORF">WMO37_09875</name>
</gene>
<keyword evidence="2" id="KW-1185">Reference proteome</keyword>
<comment type="caution">
    <text evidence="1">The sequence shown here is derived from an EMBL/GenBank/DDBJ whole genome shotgun (WGS) entry which is preliminary data.</text>
</comment>
<dbReference type="EMBL" id="JBBMFS010000008">
    <property type="protein sequence ID" value="MEQ2555312.1"/>
    <property type="molecule type" value="Genomic_DNA"/>
</dbReference>
<proteinExistence type="predicted"/>
<dbReference type="Proteomes" id="UP001546774">
    <property type="component" value="Unassembled WGS sequence"/>
</dbReference>